<organism evidence="3 4">
    <name type="scientific">Exaiptasia diaphana</name>
    <name type="common">Tropical sea anemone</name>
    <name type="synonym">Aiptasia pulchella</name>
    <dbReference type="NCBI Taxonomy" id="2652724"/>
    <lineage>
        <taxon>Eukaryota</taxon>
        <taxon>Metazoa</taxon>
        <taxon>Cnidaria</taxon>
        <taxon>Anthozoa</taxon>
        <taxon>Hexacorallia</taxon>
        <taxon>Actiniaria</taxon>
        <taxon>Aiptasiidae</taxon>
        <taxon>Exaiptasia</taxon>
    </lineage>
</organism>
<protein>
    <recommendedName>
        <fullName evidence="2">Fibroblast growth factor</fullName>
        <shortName evidence="2">FGF</shortName>
    </recommendedName>
</protein>
<dbReference type="Pfam" id="PF00167">
    <property type="entry name" value="FGF"/>
    <property type="match status" value="1"/>
</dbReference>
<dbReference type="AlphaFoldDB" id="A0A913X1R4"/>
<comment type="similarity">
    <text evidence="1 2">Belongs to the heparin-binding growth factors family.</text>
</comment>
<dbReference type="PRINTS" id="PR00263">
    <property type="entry name" value="HBGFFGF"/>
</dbReference>
<dbReference type="OMA" id="MACAERN"/>
<dbReference type="GeneID" id="110236151"/>
<evidence type="ECO:0000313" key="3">
    <source>
        <dbReference type="EnsemblMetazoa" id="XP_020897303.1"/>
    </source>
</evidence>
<evidence type="ECO:0000313" key="4">
    <source>
        <dbReference type="Proteomes" id="UP000887567"/>
    </source>
</evidence>
<dbReference type="OrthoDB" id="5987799at2759"/>
<accession>A0A913X1R4</accession>
<sequence>MKYLTSFSRVFWLCTAIFLVMGSSLSFASTNQDETINFEHQQPKAQYRTRRSTICSCSACMEHSSTNNHHTMKFPTRIPFGSPRKVLSFLRMVRRGLKITYRRRGQLYCKNGFILKITSSGNVGGTTRYNDPFTKLEFQSVGMGLVRIKGLKSGRYLAINENGTLYSKNVYSKDCIFEERQEENFYHSFSSHRYSNIGWYVALRRNGQVKKTTVLQKATQFLVLFS</sequence>
<proteinExistence type="inferred from homology"/>
<dbReference type="SUPFAM" id="SSF50353">
    <property type="entry name" value="Cytokine"/>
    <property type="match status" value="1"/>
</dbReference>
<dbReference type="CDD" id="cd00058">
    <property type="entry name" value="beta-trefoil_FGF"/>
    <property type="match status" value="1"/>
</dbReference>
<dbReference type="InterPro" id="IPR056378">
    <property type="entry name" value="Let-756-like_FGF"/>
</dbReference>
<feature type="chain" id="PRO_5038165258" description="Fibroblast growth factor" evidence="2">
    <location>
        <begin position="29"/>
        <end position="226"/>
    </location>
</feature>
<evidence type="ECO:0000256" key="1">
    <source>
        <dbReference type="ARBA" id="ARBA00007936"/>
    </source>
</evidence>
<dbReference type="PROSITE" id="PS00247">
    <property type="entry name" value="HBGF_FGF"/>
    <property type="match status" value="1"/>
</dbReference>
<dbReference type="RefSeq" id="XP_020897303.1">
    <property type="nucleotide sequence ID" value="XM_021041644.2"/>
</dbReference>
<dbReference type="PRINTS" id="PR00262">
    <property type="entry name" value="IL1HBGF"/>
</dbReference>
<dbReference type="GO" id="GO:0008083">
    <property type="term" value="F:growth factor activity"/>
    <property type="evidence" value="ECO:0007669"/>
    <property type="project" value="InterPro"/>
</dbReference>
<name>A0A913X1R4_EXADI</name>
<dbReference type="InterPro" id="IPR002209">
    <property type="entry name" value="Fibroblast_GF_fam"/>
</dbReference>
<dbReference type="InterPro" id="IPR008996">
    <property type="entry name" value="IL1/FGF"/>
</dbReference>
<dbReference type="EnsemblMetazoa" id="XM_021041644.2">
    <property type="protein sequence ID" value="XP_020897303.1"/>
    <property type="gene ID" value="LOC110236151"/>
</dbReference>
<keyword evidence="4" id="KW-1185">Reference proteome</keyword>
<keyword evidence="2" id="KW-0732">Signal</keyword>
<dbReference type="PANTHER" id="PTHR11486">
    <property type="entry name" value="FIBROBLAST GROWTH FACTOR"/>
    <property type="match status" value="1"/>
</dbReference>
<feature type="signal peptide" evidence="2">
    <location>
        <begin position="1"/>
        <end position="28"/>
    </location>
</feature>
<dbReference type="Proteomes" id="UP000887567">
    <property type="component" value="Unplaced"/>
</dbReference>
<dbReference type="KEGG" id="epa:110236151"/>
<evidence type="ECO:0000256" key="2">
    <source>
        <dbReference type="RuleBase" id="RU049442"/>
    </source>
</evidence>
<dbReference type="Gene3D" id="2.80.10.50">
    <property type="match status" value="1"/>
</dbReference>
<dbReference type="SMART" id="SM00442">
    <property type="entry name" value="FGF"/>
    <property type="match status" value="1"/>
</dbReference>
<reference evidence="3" key="1">
    <citation type="submission" date="2022-11" db="UniProtKB">
        <authorList>
            <consortium name="EnsemblMetazoa"/>
        </authorList>
    </citation>
    <scope>IDENTIFICATION</scope>
</reference>